<accession>A0ABT6CNF7</accession>
<reference evidence="2 3" key="1">
    <citation type="submission" date="2023-03" db="EMBL/GenBank/DDBJ databases">
        <title>Novosphingobium cyanobacteriorum sp. nov., isolated from a eutrophic reservoir during the Microcystis bloom period.</title>
        <authorList>
            <person name="Kang M."/>
            <person name="Le V."/>
            <person name="Ko S.-R."/>
            <person name="Lee S.-A."/>
            <person name="Ahn C.-Y."/>
        </authorList>
    </citation>
    <scope>NUCLEOTIDE SEQUENCE [LARGE SCALE GENOMIC DNA]</scope>
    <source>
        <strain evidence="2 3">HBC54</strain>
    </source>
</reference>
<proteinExistence type="predicted"/>
<feature type="chain" id="PRO_5047334374" evidence="1">
    <location>
        <begin position="21"/>
        <end position="165"/>
    </location>
</feature>
<name>A0ABT6CNF7_9SPHN</name>
<dbReference type="EMBL" id="JAROCY010000015">
    <property type="protein sequence ID" value="MDF8334620.1"/>
    <property type="molecule type" value="Genomic_DNA"/>
</dbReference>
<comment type="caution">
    <text evidence="2">The sequence shown here is derived from an EMBL/GenBank/DDBJ whole genome shotgun (WGS) entry which is preliminary data.</text>
</comment>
<sequence>MKKLVLGAVVLALSSGSAFAASGNTSTATGAASAVVVAPIVLTHTTGAALNFGRFTVGTGGSVDVSAAGVGSVGSDVGFVPGSTVSADAFTVAGDASRSFSITTTGGSVTAGSVSMPFTTTPSAATATLSSGGTASFTVGGTLTVASTVTAGSYTGSYTATVTYN</sequence>
<keyword evidence="3" id="KW-1185">Reference proteome</keyword>
<feature type="signal peptide" evidence="1">
    <location>
        <begin position="1"/>
        <end position="20"/>
    </location>
</feature>
<protein>
    <submittedName>
        <fullName evidence="2">DUF4402 domain-containing protein</fullName>
    </submittedName>
</protein>
<organism evidence="2 3">
    <name type="scientific">Novosphingobium cyanobacteriorum</name>
    <dbReference type="NCBI Taxonomy" id="3024215"/>
    <lineage>
        <taxon>Bacteria</taxon>
        <taxon>Pseudomonadati</taxon>
        <taxon>Pseudomonadota</taxon>
        <taxon>Alphaproteobacteria</taxon>
        <taxon>Sphingomonadales</taxon>
        <taxon>Sphingomonadaceae</taxon>
        <taxon>Novosphingobium</taxon>
    </lineage>
</organism>
<evidence type="ECO:0000313" key="3">
    <source>
        <dbReference type="Proteomes" id="UP001222770"/>
    </source>
</evidence>
<gene>
    <name evidence="2" type="ORF">POM99_15535</name>
</gene>
<dbReference type="RefSeq" id="WP_277279395.1">
    <property type="nucleotide sequence ID" value="NZ_JAROCY010000015.1"/>
</dbReference>
<dbReference type="Proteomes" id="UP001222770">
    <property type="component" value="Unassembled WGS sequence"/>
</dbReference>
<dbReference type="Pfam" id="PF14352">
    <property type="entry name" value="DUF4402"/>
    <property type="match status" value="1"/>
</dbReference>
<evidence type="ECO:0000256" key="1">
    <source>
        <dbReference type="SAM" id="SignalP"/>
    </source>
</evidence>
<dbReference type="InterPro" id="IPR025514">
    <property type="entry name" value="DUF4402"/>
</dbReference>
<keyword evidence="1" id="KW-0732">Signal</keyword>
<evidence type="ECO:0000313" key="2">
    <source>
        <dbReference type="EMBL" id="MDF8334620.1"/>
    </source>
</evidence>